<evidence type="ECO:0000256" key="11">
    <source>
        <dbReference type="PIRSR" id="PIRSR000350-2"/>
    </source>
</evidence>
<gene>
    <name evidence="17" type="primary">lpdA</name>
    <name evidence="17" type="ORF">H8702_09165</name>
</gene>
<dbReference type="OrthoDB" id="9807946at2"/>
<dbReference type="PIRSF" id="PIRSF000350">
    <property type="entry name" value="Mercury_reductase_MerA"/>
    <property type="match status" value="1"/>
</dbReference>
<dbReference type="InterPro" id="IPR006258">
    <property type="entry name" value="Lipoamide_DH"/>
</dbReference>
<keyword evidence="8" id="KW-1015">Disulfide bond</keyword>
<comment type="caution">
    <text evidence="17">The sequence shown here is derived from an EMBL/GenBank/DDBJ whole genome shotgun (WGS) entry which is preliminary data.</text>
</comment>
<dbReference type="InterPro" id="IPR050151">
    <property type="entry name" value="Class-I_Pyr_Nuc-Dis_Oxidored"/>
</dbReference>
<organism evidence="17 18">
    <name type="scientific">Massiliimalia timonensis</name>
    <dbReference type="NCBI Taxonomy" id="1987501"/>
    <lineage>
        <taxon>Bacteria</taxon>
        <taxon>Bacillati</taxon>
        <taxon>Bacillota</taxon>
        <taxon>Clostridia</taxon>
        <taxon>Eubacteriales</taxon>
        <taxon>Oscillospiraceae</taxon>
        <taxon>Massiliimalia</taxon>
    </lineage>
</organism>
<dbReference type="InterPro" id="IPR016156">
    <property type="entry name" value="FAD/NAD-linked_Rdtase_dimer_sf"/>
</dbReference>
<dbReference type="GO" id="GO:0004148">
    <property type="term" value="F:dihydrolipoyl dehydrogenase (NADH) activity"/>
    <property type="evidence" value="ECO:0007669"/>
    <property type="project" value="UniProtKB-EC"/>
</dbReference>
<feature type="domain" description="FAD/NAD(P)-binding" evidence="16">
    <location>
        <begin position="3"/>
        <end position="311"/>
    </location>
</feature>
<dbReference type="Gene3D" id="3.50.50.60">
    <property type="entry name" value="FAD/NAD(P)-binding domain"/>
    <property type="match status" value="2"/>
</dbReference>
<dbReference type="EMBL" id="JACRTL010000005">
    <property type="protein sequence ID" value="MBC8611277.1"/>
    <property type="molecule type" value="Genomic_DNA"/>
</dbReference>
<evidence type="ECO:0000256" key="13">
    <source>
        <dbReference type="PIRSR" id="PIRSR000350-4"/>
    </source>
</evidence>
<evidence type="ECO:0000313" key="17">
    <source>
        <dbReference type="EMBL" id="MBC8611277.1"/>
    </source>
</evidence>
<keyword evidence="9 14" id="KW-0676">Redox-active center</keyword>
<protein>
    <recommendedName>
        <fullName evidence="3 14">Dihydrolipoyl dehydrogenase</fullName>
        <ecNumber evidence="2 14">1.8.1.4</ecNumber>
    </recommendedName>
</protein>
<dbReference type="SUPFAM" id="SSF55424">
    <property type="entry name" value="FAD/NAD-linked reductases, dimerisation (C-terminal) domain"/>
    <property type="match status" value="1"/>
</dbReference>
<keyword evidence="7 12" id="KW-0520">NAD</keyword>
<keyword evidence="12" id="KW-0547">Nucleotide-binding</keyword>
<comment type="similarity">
    <text evidence="1 14">Belongs to the class-I pyridine nucleotide-disulfide oxidoreductase family.</text>
</comment>
<keyword evidence="4 14" id="KW-0285">Flavoprotein</keyword>
<feature type="active site" description="Proton acceptor" evidence="11">
    <location>
        <position position="427"/>
    </location>
</feature>
<feature type="binding site" evidence="12">
    <location>
        <position position="49"/>
    </location>
    <ligand>
        <name>FAD</name>
        <dbReference type="ChEBI" id="CHEBI:57692"/>
    </ligand>
</feature>
<feature type="binding site" evidence="12">
    <location>
        <position position="193"/>
    </location>
    <ligand>
        <name>NAD(+)</name>
        <dbReference type="ChEBI" id="CHEBI:57540"/>
    </ligand>
</feature>
<feature type="domain" description="Pyridine nucleotide-disulphide oxidoreductase dimerisation" evidence="15">
    <location>
        <begin position="330"/>
        <end position="438"/>
    </location>
</feature>
<dbReference type="EC" id="1.8.1.4" evidence="2 14"/>
<dbReference type="PRINTS" id="PR00368">
    <property type="entry name" value="FADPNR"/>
</dbReference>
<sequence length="449" mass="47981">MKYDVAVIGGGPGGYVAAIRAGKLGLKTVLFEKDQLGGTCLNRGCIPTKALLKSAHLYWEAGHAKEYGIHAAMEPFDFSQAMHRKDEIVSQLRIGVKGLLRNSGVEVVHREAKLIDAHRIEADGTIWETENVILASGSKAVLPKGISDTAMTSDDFWSLAELPNSVVIVGGGVIGVEFAEMLSGAGCKVTILELAERLVAAADPDISEILFDLLEKKGVEIHLQARVTDCLPGEVRFETKEGASSLKCDSVLVSVGRAPYLSTESLEKLGIRCDRGKIRVNERMETSLPHVYAIGDLVAGPMLAHKASAEGLAAVQSIAGGNQMMRYDRIPQCIYTQPEAAWVGMSAQEAEQCEQADIFTYPIGHNGKSMADGEKTGFIRLISNRDTGEILGAQLVCSHASDMIGEILAAMQAEACIEDLADLISPHPTLCEGIMEAAAGICGRGIHTI</sequence>
<dbReference type="InterPro" id="IPR012999">
    <property type="entry name" value="Pyr_OxRdtase_I_AS"/>
</dbReference>
<keyword evidence="6 14" id="KW-0560">Oxidoreductase</keyword>
<dbReference type="SUPFAM" id="SSF51905">
    <property type="entry name" value="FAD/NAD(P)-binding domain"/>
    <property type="match status" value="1"/>
</dbReference>
<feature type="binding site" evidence="12">
    <location>
        <begin position="302"/>
        <end position="305"/>
    </location>
    <ligand>
        <name>FAD</name>
        <dbReference type="ChEBI" id="CHEBI:57692"/>
    </ligand>
</feature>
<accession>A0A8J6TZG4</accession>
<evidence type="ECO:0000256" key="8">
    <source>
        <dbReference type="ARBA" id="ARBA00023157"/>
    </source>
</evidence>
<comment type="miscellaneous">
    <text evidence="14">The active site is a redox-active disulfide bond.</text>
</comment>
<evidence type="ECO:0000256" key="2">
    <source>
        <dbReference type="ARBA" id="ARBA00012608"/>
    </source>
</evidence>
<evidence type="ECO:0000256" key="12">
    <source>
        <dbReference type="PIRSR" id="PIRSR000350-3"/>
    </source>
</evidence>
<dbReference type="InterPro" id="IPR036188">
    <property type="entry name" value="FAD/NAD-bd_sf"/>
</dbReference>
<feature type="binding site" evidence="12">
    <location>
        <position position="296"/>
    </location>
    <ligand>
        <name>FAD</name>
        <dbReference type="ChEBI" id="CHEBI:57692"/>
    </ligand>
</feature>
<dbReference type="PANTHER" id="PTHR22912:SF151">
    <property type="entry name" value="DIHYDROLIPOYL DEHYDROGENASE, MITOCHONDRIAL"/>
    <property type="match status" value="1"/>
</dbReference>
<proteinExistence type="inferred from homology"/>
<dbReference type="AlphaFoldDB" id="A0A8J6TZG4"/>
<dbReference type="NCBIfam" id="TIGR01350">
    <property type="entry name" value="lipoamide_DH"/>
    <property type="match status" value="1"/>
</dbReference>
<evidence type="ECO:0000256" key="5">
    <source>
        <dbReference type="ARBA" id="ARBA00022827"/>
    </source>
</evidence>
<evidence type="ECO:0000256" key="4">
    <source>
        <dbReference type="ARBA" id="ARBA00022630"/>
    </source>
</evidence>
<feature type="binding site" evidence="12">
    <location>
        <position position="256"/>
    </location>
    <ligand>
        <name>NAD(+)</name>
        <dbReference type="ChEBI" id="CHEBI:57540"/>
    </ligand>
</feature>
<dbReference type="PANTHER" id="PTHR22912">
    <property type="entry name" value="DISULFIDE OXIDOREDUCTASE"/>
    <property type="match status" value="1"/>
</dbReference>
<keyword evidence="18" id="KW-1185">Reference proteome</keyword>
<dbReference type="RefSeq" id="WP_158662528.1">
    <property type="nucleotide sequence ID" value="NZ_FYDD01000002.1"/>
</dbReference>
<feature type="disulfide bond" description="Redox-active" evidence="13">
    <location>
        <begin position="40"/>
        <end position="45"/>
    </location>
</feature>
<reference evidence="17" key="1">
    <citation type="submission" date="2020-08" db="EMBL/GenBank/DDBJ databases">
        <title>Genome public.</title>
        <authorList>
            <person name="Liu C."/>
            <person name="Sun Q."/>
        </authorList>
    </citation>
    <scope>NUCLEOTIDE SEQUENCE</scope>
    <source>
        <strain evidence="17">NSJ-15</strain>
    </source>
</reference>
<comment type="cofactor">
    <cofactor evidence="12 14">
        <name>FAD</name>
        <dbReference type="ChEBI" id="CHEBI:57692"/>
    </cofactor>
    <text evidence="12 14">Binds 1 FAD per subunit.</text>
</comment>
<evidence type="ECO:0000259" key="15">
    <source>
        <dbReference type="Pfam" id="PF02852"/>
    </source>
</evidence>
<comment type="catalytic activity">
    <reaction evidence="10 14">
        <text>N(6)-[(R)-dihydrolipoyl]-L-lysyl-[protein] + NAD(+) = N(6)-[(R)-lipoyl]-L-lysyl-[protein] + NADH + H(+)</text>
        <dbReference type="Rhea" id="RHEA:15045"/>
        <dbReference type="Rhea" id="RHEA-COMP:10474"/>
        <dbReference type="Rhea" id="RHEA-COMP:10475"/>
        <dbReference type="ChEBI" id="CHEBI:15378"/>
        <dbReference type="ChEBI" id="CHEBI:57540"/>
        <dbReference type="ChEBI" id="CHEBI:57945"/>
        <dbReference type="ChEBI" id="CHEBI:83099"/>
        <dbReference type="ChEBI" id="CHEBI:83100"/>
        <dbReference type="EC" id="1.8.1.4"/>
    </reaction>
</comment>
<dbReference type="Pfam" id="PF02852">
    <property type="entry name" value="Pyr_redox_dim"/>
    <property type="match status" value="1"/>
</dbReference>
<feature type="binding site" evidence="12">
    <location>
        <begin position="170"/>
        <end position="177"/>
    </location>
    <ligand>
        <name>NAD(+)</name>
        <dbReference type="ChEBI" id="CHEBI:57540"/>
    </ligand>
</feature>
<dbReference type="GO" id="GO:0050660">
    <property type="term" value="F:flavin adenine dinucleotide binding"/>
    <property type="evidence" value="ECO:0007669"/>
    <property type="project" value="InterPro"/>
</dbReference>
<dbReference type="InterPro" id="IPR001100">
    <property type="entry name" value="Pyr_nuc-diS_OxRdtase"/>
</dbReference>
<dbReference type="PRINTS" id="PR00411">
    <property type="entry name" value="PNDRDTASEI"/>
</dbReference>
<dbReference type="GO" id="GO:0006103">
    <property type="term" value="P:2-oxoglutarate metabolic process"/>
    <property type="evidence" value="ECO:0007669"/>
    <property type="project" value="TreeGrafter"/>
</dbReference>
<evidence type="ECO:0000256" key="10">
    <source>
        <dbReference type="ARBA" id="ARBA00049187"/>
    </source>
</evidence>
<dbReference type="Gene3D" id="3.30.390.30">
    <property type="match status" value="1"/>
</dbReference>
<evidence type="ECO:0000256" key="6">
    <source>
        <dbReference type="ARBA" id="ARBA00023002"/>
    </source>
</evidence>
<evidence type="ECO:0000256" key="14">
    <source>
        <dbReference type="RuleBase" id="RU003692"/>
    </source>
</evidence>
<evidence type="ECO:0000256" key="7">
    <source>
        <dbReference type="ARBA" id="ARBA00023027"/>
    </source>
</evidence>
<evidence type="ECO:0000256" key="9">
    <source>
        <dbReference type="ARBA" id="ARBA00023284"/>
    </source>
</evidence>
<dbReference type="Proteomes" id="UP000632659">
    <property type="component" value="Unassembled WGS sequence"/>
</dbReference>
<name>A0A8J6TZG4_9FIRM</name>
<dbReference type="PROSITE" id="PS00076">
    <property type="entry name" value="PYRIDINE_REDOX_1"/>
    <property type="match status" value="1"/>
</dbReference>
<dbReference type="InterPro" id="IPR023753">
    <property type="entry name" value="FAD/NAD-binding_dom"/>
</dbReference>
<evidence type="ECO:0000256" key="1">
    <source>
        <dbReference type="ARBA" id="ARBA00007532"/>
    </source>
</evidence>
<evidence type="ECO:0000259" key="16">
    <source>
        <dbReference type="Pfam" id="PF07992"/>
    </source>
</evidence>
<dbReference type="GO" id="GO:0005737">
    <property type="term" value="C:cytoplasm"/>
    <property type="evidence" value="ECO:0007669"/>
    <property type="project" value="UniProtKB-ARBA"/>
</dbReference>
<evidence type="ECO:0000256" key="3">
    <source>
        <dbReference type="ARBA" id="ARBA00016961"/>
    </source>
</evidence>
<dbReference type="FunFam" id="3.30.390.30:FF:000001">
    <property type="entry name" value="Dihydrolipoyl dehydrogenase"/>
    <property type="match status" value="1"/>
</dbReference>
<dbReference type="InterPro" id="IPR004099">
    <property type="entry name" value="Pyr_nucl-diS_OxRdtase_dimer"/>
</dbReference>
<keyword evidence="5 12" id="KW-0274">FAD</keyword>
<dbReference type="Pfam" id="PF07992">
    <property type="entry name" value="Pyr_redox_2"/>
    <property type="match status" value="1"/>
</dbReference>
<evidence type="ECO:0000313" key="18">
    <source>
        <dbReference type="Proteomes" id="UP000632659"/>
    </source>
</evidence>